<proteinExistence type="predicted"/>
<protein>
    <submittedName>
        <fullName evidence="1">Uncharacterized protein</fullName>
    </submittedName>
</protein>
<dbReference type="Proteomes" id="UP000054928">
    <property type="component" value="Unassembled WGS sequence"/>
</dbReference>
<evidence type="ECO:0000313" key="2">
    <source>
        <dbReference type="Proteomes" id="UP000054928"/>
    </source>
</evidence>
<sequence>MRTLEPSTLNFGIYLIATNQSTWTDALMLFDFAEYLRKNIKLVYMVNFLKNNHNSADLAFVAKFEPLLNVKRRVKVDDESKCADANLSVQRCERIVNPTFDSGTTSTSVSSKLLNRIKQ</sequence>
<reference evidence="2" key="1">
    <citation type="submission" date="2014-09" db="EMBL/GenBank/DDBJ databases">
        <authorList>
            <person name="Sharma Rahul"/>
            <person name="Thines Marco"/>
        </authorList>
    </citation>
    <scope>NUCLEOTIDE SEQUENCE [LARGE SCALE GENOMIC DNA]</scope>
</reference>
<dbReference type="GeneID" id="36401631"/>
<dbReference type="AlphaFoldDB" id="A0A0N7L835"/>
<accession>A0A0N7L835</accession>
<keyword evidence="2" id="KW-1185">Reference proteome</keyword>
<dbReference type="RefSeq" id="XP_024585140.1">
    <property type="nucleotide sequence ID" value="XM_024719885.1"/>
</dbReference>
<evidence type="ECO:0000313" key="1">
    <source>
        <dbReference type="EMBL" id="CEG48771.1"/>
    </source>
</evidence>
<organism evidence="1 2">
    <name type="scientific">Plasmopara halstedii</name>
    <name type="common">Downy mildew of sunflower</name>
    <dbReference type="NCBI Taxonomy" id="4781"/>
    <lineage>
        <taxon>Eukaryota</taxon>
        <taxon>Sar</taxon>
        <taxon>Stramenopiles</taxon>
        <taxon>Oomycota</taxon>
        <taxon>Peronosporomycetes</taxon>
        <taxon>Peronosporales</taxon>
        <taxon>Peronosporaceae</taxon>
        <taxon>Plasmopara</taxon>
    </lineage>
</organism>
<dbReference type="EMBL" id="CCYD01003042">
    <property type="protein sequence ID" value="CEG48771.1"/>
    <property type="molecule type" value="Genomic_DNA"/>
</dbReference>
<name>A0A0N7L835_PLAHL</name>